<evidence type="ECO:0000313" key="2">
    <source>
        <dbReference type="Proteomes" id="UP000789375"/>
    </source>
</evidence>
<name>A0A9N9H322_FUNMO</name>
<sequence>NTLEILENSRVKNEHATTQKTSSTCSAITFASDSEDIFS</sequence>
<dbReference type="EMBL" id="CAJVPP010004730">
    <property type="protein sequence ID" value="CAG8654478.1"/>
    <property type="molecule type" value="Genomic_DNA"/>
</dbReference>
<feature type="non-terminal residue" evidence="1">
    <location>
        <position position="1"/>
    </location>
</feature>
<organism evidence="1 2">
    <name type="scientific">Funneliformis mosseae</name>
    <name type="common">Endomycorrhizal fungus</name>
    <name type="synonym">Glomus mosseae</name>
    <dbReference type="NCBI Taxonomy" id="27381"/>
    <lineage>
        <taxon>Eukaryota</taxon>
        <taxon>Fungi</taxon>
        <taxon>Fungi incertae sedis</taxon>
        <taxon>Mucoromycota</taxon>
        <taxon>Glomeromycotina</taxon>
        <taxon>Glomeromycetes</taxon>
        <taxon>Glomerales</taxon>
        <taxon>Glomeraceae</taxon>
        <taxon>Funneliformis</taxon>
    </lineage>
</organism>
<dbReference type="AlphaFoldDB" id="A0A9N9H322"/>
<gene>
    <name evidence="1" type="ORF">FMOSSE_LOCUS11635</name>
</gene>
<protein>
    <submittedName>
        <fullName evidence="1">3945_t:CDS:1</fullName>
    </submittedName>
</protein>
<reference evidence="1" key="1">
    <citation type="submission" date="2021-06" db="EMBL/GenBank/DDBJ databases">
        <authorList>
            <person name="Kallberg Y."/>
            <person name="Tangrot J."/>
            <person name="Rosling A."/>
        </authorList>
    </citation>
    <scope>NUCLEOTIDE SEQUENCE</scope>
    <source>
        <strain evidence="1">87-6 pot B 2015</strain>
    </source>
</reference>
<evidence type="ECO:0000313" key="1">
    <source>
        <dbReference type="EMBL" id="CAG8654478.1"/>
    </source>
</evidence>
<comment type="caution">
    <text evidence="1">The sequence shown here is derived from an EMBL/GenBank/DDBJ whole genome shotgun (WGS) entry which is preliminary data.</text>
</comment>
<dbReference type="Proteomes" id="UP000789375">
    <property type="component" value="Unassembled WGS sequence"/>
</dbReference>
<accession>A0A9N9H322</accession>
<proteinExistence type="predicted"/>
<keyword evidence="2" id="KW-1185">Reference proteome</keyword>